<protein>
    <recommendedName>
        <fullName evidence="3">Natural product</fullName>
    </recommendedName>
</protein>
<dbReference type="EMBL" id="JBHULE010000004">
    <property type="protein sequence ID" value="MFD2561831.1"/>
    <property type="molecule type" value="Genomic_DNA"/>
</dbReference>
<keyword evidence="2" id="KW-1185">Reference proteome</keyword>
<evidence type="ECO:0000313" key="1">
    <source>
        <dbReference type="EMBL" id="MFD2561831.1"/>
    </source>
</evidence>
<gene>
    <name evidence="1" type="ORF">ACFSR1_04050</name>
</gene>
<evidence type="ECO:0008006" key="3">
    <source>
        <dbReference type="Google" id="ProtNLM"/>
    </source>
</evidence>
<proteinExistence type="predicted"/>
<dbReference type="RefSeq" id="WP_378289893.1">
    <property type="nucleotide sequence ID" value="NZ_JBHULE010000004.1"/>
</dbReference>
<reference evidence="2" key="1">
    <citation type="journal article" date="2019" name="Int. J. Syst. Evol. Microbiol.">
        <title>The Global Catalogue of Microorganisms (GCM) 10K type strain sequencing project: providing services to taxonomists for standard genome sequencing and annotation.</title>
        <authorList>
            <consortium name="The Broad Institute Genomics Platform"/>
            <consortium name="The Broad Institute Genome Sequencing Center for Infectious Disease"/>
            <person name="Wu L."/>
            <person name="Ma J."/>
        </authorList>
    </citation>
    <scope>NUCLEOTIDE SEQUENCE [LARGE SCALE GENOMIC DNA]</scope>
    <source>
        <strain evidence="2">KCTC 52274</strain>
    </source>
</reference>
<organism evidence="1 2">
    <name type="scientific">Aquimarina rubra</name>
    <dbReference type="NCBI Taxonomy" id="1920033"/>
    <lineage>
        <taxon>Bacteria</taxon>
        <taxon>Pseudomonadati</taxon>
        <taxon>Bacteroidota</taxon>
        <taxon>Flavobacteriia</taxon>
        <taxon>Flavobacteriales</taxon>
        <taxon>Flavobacteriaceae</taxon>
        <taxon>Aquimarina</taxon>
    </lineage>
</organism>
<evidence type="ECO:0000313" key="2">
    <source>
        <dbReference type="Proteomes" id="UP001597319"/>
    </source>
</evidence>
<dbReference type="Proteomes" id="UP001597319">
    <property type="component" value="Unassembled WGS sequence"/>
</dbReference>
<name>A0ABW5LDF4_9FLAO</name>
<accession>A0ABW5LDF4</accession>
<comment type="caution">
    <text evidence="1">The sequence shown here is derived from an EMBL/GenBank/DDBJ whole genome shotgun (WGS) entry which is preliminary data.</text>
</comment>
<sequence length="64" mass="7010">MKIKSKKKLSLDKIRIAKLQNPESIKGGAETEFTNPEVCDTTWNCNISTKTVAVGYTSACFTGI</sequence>